<dbReference type="Proteomes" id="UP000288012">
    <property type="component" value="Unassembled WGS sequence"/>
</dbReference>
<reference evidence="1 2" key="1">
    <citation type="submission" date="2018-12" db="EMBL/GenBank/DDBJ databases">
        <title>Legionella sp,whole genome shotgun sequence.</title>
        <authorList>
            <person name="Wu H."/>
        </authorList>
    </citation>
    <scope>NUCLEOTIDE SEQUENCE [LARGE SCALE GENOMIC DNA]</scope>
    <source>
        <strain evidence="2">km714</strain>
    </source>
</reference>
<name>A0A3S0V9H7_9GAMM</name>
<organism evidence="1 2">
    <name type="scientific">Legionella septentrionalis</name>
    <dbReference type="NCBI Taxonomy" id="2498109"/>
    <lineage>
        <taxon>Bacteria</taxon>
        <taxon>Pseudomonadati</taxon>
        <taxon>Pseudomonadota</taxon>
        <taxon>Gammaproteobacteria</taxon>
        <taxon>Legionellales</taxon>
        <taxon>Legionellaceae</taxon>
        <taxon>Legionella</taxon>
    </lineage>
</organism>
<sequence>MSKKSTKQPVRARDLELFEEYEFEHSEMVDNVLDDFMFHATETVKAAQMTALELTKLAVNHAKNVDENKVFELFRRAAEEVDKIYNKN</sequence>
<protein>
    <submittedName>
        <fullName evidence="1">Uncharacterized protein</fullName>
    </submittedName>
</protein>
<evidence type="ECO:0000313" key="1">
    <source>
        <dbReference type="EMBL" id="RUQ79178.1"/>
    </source>
</evidence>
<gene>
    <name evidence="1" type="ORF">EKM59_11455</name>
</gene>
<comment type="caution">
    <text evidence="1">The sequence shown here is derived from an EMBL/GenBank/DDBJ whole genome shotgun (WGS) entry which is preliminary data.</text>
</comment>
<dbReference type="AlphaFoldDB" id="A0A3S0V9H7"/>
<keyword evidence="2" id="KW-1185">Reference proteome</keyword>
<dbReference type="RefSeq" id="WP_127111587.1">
    <property type="nucleotide sequence ID" value="NZ_RZGR01000053.1"/>
</dbReference>
<dbReference type="EMBL" id="RZGR01000053">
    <property type="protein sequence ID" value="RUQ79178.1"/>
    <property type="molecule type" value="Genomic_DNA"/>
</dbReference>
<evidence type="ECO:0000313" key="2">
    <source>
        <dbReference type="Proteomes" id="UP000288012"/>
    </source>
</evidence>
<accession>A0A3S0V9H7</accession>
<proteinExistence type="predicted"/>